<dbReference type="EMBL" id="JFHC01000129">
    <property type="protein sequence ID" value="KDR37870.1"/>
    <property type="molecule type" value="Genomic_DNA"/>
</dbReference>
<reference evidence="1 2" key="1">
    <citation type="submission" date="2014-03" db="EMBL/GenBank/DDBJ databases">
        <title>Draft Genome Sequences of Four Burkholderia Strains.</title>
        <authorList>
            <person name="Liu X.Y."/>
            <person name="Li C.X."/>
            <person name="Xu J.H."/>
        </authorList>
    </citation>
    <scope>NUCLEOTIDE SEQUENCE [LARGE SCALE GENOMIC DNA]</scope>
    <source>
        <strain evidence="1 2">DSM 50014</strain>
    </source>
</reference>
<gene>
    <name evidence="1" type="ORF">BG61_06065</name>
</gene>
<keyword evidence="2" id="KW-1185">Reference proteome</keyword>
<proteinExistence type="predicted"/>
<evidence type="ECO:0000313" key="1">
    <source>
        <dbReference type="EMBL" id="KDR37870.1"/>
    </source>
</evidence>
<evidence type="ECO:0000313" key="2">
    <source>
        <dbReference type="Proteomes" id="UP000027466"/>
    </source>
</evidence>
<name>A0A069PB36_9BURK</name>
<comment type="caution">
    <text evidence="1">The sequence shown here is derived from an EMBL/GenBank/DDBJ whole genome shotgun (WGS) entry which is preliminary data.</text>
</comment>
<protein>
    <submittedName>
        <fullName evidence="1">Uncharacterized protein</fullName>
    </submittedName>
</protein>
<organism evidence="1 2">
    <name type="scientific">Caballeronia glathei</name>
    <dbReference type="NCBI Taxonomy" id="60547"/>
    <lineage>
        <taxon>Bacteria</taxon>
        <taxon>Pseudomonadati</taxon>
        <taxon>Pseudomonadota</taxon>
        <taxon>Betaproteobacteria</taxon>
        <taxon>Burkholderiales</taxon>
        <taxon>Burkholderiaceae</taxon>
        <taxon>Caballeronia</taxon>
    </lineage>
</organism>
<accession>A0A069PB36</accession>
<sequence>MGKRPLPPAERRQISDADGDRDVRLMLAAERDVGFIVGVPSLSTSILLPQGTGLHLHYRLSHTPICRSDQLPSLNGWAALIPVRADHADVIPRTYGKHASQYHPSHSSLAQLNDEIVGLRSEDLVRTHNNRLAIIDVRLELVEPVSAGAFETFQTQLTTTRERTSSEFIGLQRSIEFPYAIRREK</sequence>
<dbReference type="AlphaFoldDB" id="A0A069PB36"/>
<dbReference type="Proteomes" id="UP000027466">
    <property type="component" value="Unassembled WGS sequence"/>
</dbReference>